<dbReference type="SUPFAM" id="SSF57903">
    <property type="entry name" value="FYVE/PHD zinc finger"/>
    <property type="match status" value="1"/>
</dbReference>
<feature type="domain" description="FYVE-type" evidence="7">
    <location>
        <begin position="981"/>
        <end position="1043"/>
    </location>
</feature>
<organism evidence="8 9">
    <name type="scientific">Chrysochromulina tobinii</name>
    <dbReference type="NCBI Taxonomy" id="1460289"/>
    <lineage>
        <taxon>Eukaryota</taxon>
        <taxon>Haptista</taxon>
        <taxon>Haptophyta</taxon>
        <taxon>Prymnesiophyceae</taxon>
        <taxon>Prymnesiales</taxon>
        <taxon>Chrysochromulinaceae</taxon>
        <taxon>Chrysochromulina</taxon>
    </lineage>
</organism>
<feature type="compositionally biased region" description="Low complexity" evidence="5">
    <location>
        <begin position="691"/>
        <end position="700"/>
    </location>
</feature>
<feature type="compositionally biased region" description="Low complexity" evidence="5">
    <location>
        <begin position="581"/>
        <end position="593"/>
    </location>
</feature>
<evidence type="ECO:0000256" key="1">
    <source>
        <dbReference type="ARBA" id="ARBA00022723"/>
    </source>
</evidence>
<feature type="compositionally biased region" description="Polar residues" evidence="5">
    <location>
        <begin position="671"/>
        <end position="680"/>
    </location>
</feature>
<evidence type="ECO:0000313" key="9">
    <source>
        <dbReference type="Proteomes" id="UP000037460"/>
    </source>
</evidence>
<evidence type="ECO:0000256" key="4">
    <source>
        <dbReference type="PROSITE-ProRule" id="PRU00091"/>
    </source>
</evidence>
<comment type="caution">
    <text evidence="8">The sequence shown here is derived from an EMBL/GenBank/DDBJ whole genome shotgun (WGS) entry which is preliminary data.</text>
</comment>
<dbReference type="Gene3D" id="3.30.40.10">
    <property type="entry name" value="Zinc/RING finger domain, C3HC4 (zinc finger)"/>
    <property type="match status" value="1"/>
</dbReference>
<dbReference type="InterPro" id="IPR000306">
    <property type="entry name" value="Znf_FYVE"/>
</dbReference>
<gene>
    <name evidence="8" type="ORF">Ctob_003041</name>
</gene>
<feature type="compositionally biased region" description="Pro residues" evidence="5">
    <location>
        <begin position="160"/>
        <end position="169"/>
    </location>
</feature>
<feature type="region of interest" description="Disordered" evidence="5">
    <location>
        <begin position="552"/>
        <end position="624"/>
    </location>
</feature>
<evidence type="ECO:0000313" key="8">
    <source>
        <dbReference type="EMBL" id="KOO28089.1"/>
    </source>
</evidence>
<feature type="region of interest" description="Disordered" evidence="5">
    <location>
        <begin position="459"/>
        <end position="487"/>
    </location>
</feature>
<keyword evidence="1" id="KW-0479">Metal-binding</keyword>
<dbReference type="PROSITE" id="PS50178">
    <property type="entry name" value="ZF_FYVE"/>
    <property type="match status" value="1"/>
</dbReference>
<dbReference type="InterPro" id="IPR013083">
    <property type="entry name" value="Znf_RING/FYVE/PHD"/>
</dbReference>
<dbReference type="PANTHER" id="PTHR40849:SF2">
    <property type="entry name" value="RGS DOMAIN-CONTAINING PROTEIN"/>
    <property type="match status" value="1"/>
</dbReference>
<feature type="compositionally biased region" description="Basic and acidic residues" evidence="5">
    <location>
        <begin position="65"/>
        <end position="76"/>
    </location>
</feature>
<feature type="region of interest" description="Disordered" evidence="5">
    <location>
        <begin position="1"/>
        <end position="24"/>
    </location>
</feature>
<dbReference type="OrthoDB" id="67700at2759"/>
<evidence type="ECO:0000259" key="7">
    <source>
        <dbReference type="PROSITE" id="PS50178"/>
    </source>
</evidence>
<evidence type="ECO:0000256" key="3">
    <source>
        <dbReference type="ARBA" id="ARBA00022833"/>
    </source>
</evidence>
<keyword evidence="9" id="KW-1185">Reference proteome</keyword>
<evidence type="ECO:0000256" key="2">
    <source>
        <dbReference type="ARBA" id="ARBA00022771"/>
    </source>
</evidence>
<keyword evidence="6" id="KW-0812">Transmembrane</keyword>
<feature type="transmembrane region" description="Helical" evidence="6">
    <location>
        <begin position="739"/>
        <end position="765"/>
    </location>
</feature>
<feature type="transmembrane region" description="Helical" evidence="6">
    <location>
        <begin position="796"/>
        <end position="815"/>
    </location>
</feature>
<sequence length="1045" mass="110709">MSSTLNKRAQAQLEAPRQQAPPLAPIAVAAPAEAALAVAAPAAAEEPAGALLDRPAERPAPTTKTWREAVGRESGRDGYVFGDLARSVVGRLRGDAKLTGTTGTDGSPSRQTAGTRTGTGTDEEVVDPAVAAQLAEWRRRTAAASGAVSGTSSPHASDTPTPPPSPPDSSAPVNALSEPDGCGYAASECAASEAEEAPSEYAPDKAPRIALSWAPGPALDPVLMGPPSAAPTAAAPSTTATTASMGHRLRAAGLHVRARLLYAYLPYDRSTWQTMQSPSSLAIIAERCGNPILRVVQLMQFIMALKGAQFVMGLLLALEGFLFFYHCAVLSAPSNCDEAGPGVGLGVGLQVFWQLSLQLLTWLAFGLLPFSSQCGEVTQLGRQARQSQLAERKWRMAEKRRLEREEKARAKGPSVVALSRLKGQLPSSSSSSQQQQQQARASDTASVYSDSTYSSAVTSAASKAPAGPGPAQGGARRAGASGGGGYMQSRSHLGGGYMPLVDEEPVEDAGLGWFQRALGEGAKPAEDAGLGWFKRSVVPVDPLLVNNVGEEAETQGPFESSEPGAEPGELPDGAEMGALVSSALSSPRSSSSSTNLGVISNGSYAKPPPKGWRPVQAREPDDADHRIPWVEGLTRADAAATSSAHAATSAAFPALTVDEPVPSAAAAEGTLESSQSSSHAEGTFESGRRQGSAPSSSAASAAGSSAAMGSSASCMYQIGRAIAQVFGFTARDNFATNRLLYLLSWDMFAFGGCASVFALLLLMLAQQSASLQPDRNLTLPIVLLSPSFYGSWRVEITFFLVRLVYALSALPFMIFHLPFVRDLLSHTFATGYTKRGVCVAYDRSGLSAFIEWLDQFLQLPAAQVLSTKERAKIEKALTVARECLVDEDGGELERPPPKQVTTRHRADLISALEAIVPPTHPLFPQLFPERQICLEYAERVRHEAARKREGAVKAARSTSQTAFKSWEEHQSSKYGVAWQRDSEATNCTLCDSAFHLLLRRRHHCRLCGRLVCDPCSKSRRVPRGSSNSAKPERACDRCAQDTEDA</sequence>
<dbReference type="Pfam" id="PF01363">
    <property type="entry name" value="FYVE"/>
    <property type="match status" value="1"/>
</dbReference>
<dbReference type="InterPro" id="IPR011011">
    <property type="entry name" value="Znf_FYVE_PHD"/>
</dbReference>
<feature type="region of interest" description="Disordered" evidence="5">
    <location>
        <begin position="96"/>
        <end position="126"/>
    </location>
</feature>
<reference evidence="9" key="1">
    <citation type="journal article" date="2015" name="PLoS Genet.">
        <title>Genome Sequence and Transcriptome Analyses of Chrysochromulina tobin: Metabolic Tools for Enhanced Algal Fitness in the Prominent Order Prymnesiales (Haptophyceae).</title>
        <authorList>
            <person name="Hovde B.T."/>
            <person name="Deodato C.R."/>
            <person name="Hunsperger H.M."/>
            <person name="Ryken S.A."/>
            <person name="Yost W."/>
            <person name="Jha R.K."/>
            <person name="Patterson J."/>
            <person name="Monnat R.J. Jr."/>
            <person name="Barlow S.B."/>
            <person name="Starkenburg S.R."/>
            <person name="Cattolico R.A."/>
        </authorList>
    </citation>
    <scope>NUCLEOTIDE SEQUENCE</scope>
    <source>
        <strain evidence="9">CCMP291</strain>
    </source>
</reference>
<feature type="compositionally biased region" description="Low complexity" evidence="5">
    <location>
        <begin position="142"/>
        <end position="159"/>
    </location>
</feature>
<evidence type="ECO:0000256" key="6">
    <source>
        <dbReference type="SAM" id="Phobius"/>
    </source>
</evidence>
<dbReference type="PANTHER" id="PTHR40849">
    <property type="entry name" value="C2 CALCIUM-DEPENDENT MEMBRANE TARGETING"/>
    <property type="match status" value="1"/>
</dbReference>
<protein>
    <recommendedName>
        <fullName evidence="7">FYVE-type domain-containing protein</fullName>
    </recommendedName>
</protein>
<proteinExistence type="predicted"/>
<keyword evidence="2 4" id="KW-0863">Zinc-finger</keyword>
<feature type="compositionally biased region" description="Low complexity" evidence="5">
    <location>
        <begin position="427"/>
        <end position="447"/>
    </location>
</feature>
<feature type="region of interest" description="Disordered" evidence="5">
    <location>
        <begin position="38"/>
        <end position="78"/>
    </location>
</feature>
<name>A0A0M0JND3_9EUKA</name>
<evidence type="ECO:0000256" key="5">
    <source>
        <dbReference type="SAM" id="MobiDB-lite"/>
    </source>
</evidence>
<feature type="transmembrane region" description="Helical" evidence="6">
    <location>
        <begin position="351"/>
        <end position="370"/>
    </location>
</feature>
<feature type="compositionally biased region" description="Polar residues" evidence="5">
    <location>
        <begin position="99"/>
        <end position="111"/>
    </location>
</feature>
<dbReference type="EMBL" id="JWZX01002622">
    <property type="protein sequence ID" value="KOO28089.1"/>
    <property type="molecule type" value="Genomic_DNA"/>
</dbReference>
<feature type="transmembrane region" description="Helical" evidence="6">
    <location>
        <begin position="310"/>
        <end position="331"/>
    </location>
</feature>
<feature type="region of interest" description="Disordered" evidence="5">
    <location>
        <begin position="1017"/>
        <end position="1045"/>
    </location>
</feature>
<keyword evidence="6" id="KW-0472">Membrane</keyword>
<keyword evidence="6" id="KW-1133">Transmembrane helix</keyword>
<dbReference type="AlphaFoldDB" id="A0A0M0JND3"/>
<dbReference type="GO" id="GO:0008270">
    <property type="term" value="F:zinc ion binding"/>
    <property type="evidence" value="ECO:0007669"/>
    <property type="project" value="UniProtKB-KW"/>
</dbReference>
<feature type="region of interest" description="Disordered" evidence="5">
    <location>
        <begin position="422"/>
        <end position="447"/>
    </location>
</feature>
<feature type="region of interest" description="Disordered" evidence="5">
    <location>
        <begin position="664"/>
        <end position="700"/>
    </location>
</feature>
<dbReference type="SMART" id="SM00064">
    <property type="entry name" value="FYVE"/>
    <property type="match status" value="1"/>
</dbReference>
<feature type="compositionally biased region" description="Basic and acidic residues" evidence="5">
    <location>
        <begin position="1030"/>
        <end position="1045"/>
    </location>
</feature>
<dbReference type="Proteomes" id="UP000037460">
    <property type="component" value="Unassembled WGS sequence"/>
</dbReference>
<feature type="region of interest" description="Disordered" evidence="5">
    <location>
        <begin position="138"/>
        <end position="181"/>
    </location>
</feature>
<accession>A0A0M0JND3</accession>
<keyword evidence="3" id="KW-0862">Zinc</keyword>
<feature type="compositionally biased region" description="Low complexity" evidence="5">
    <location>
        <begin position="38"/>
        <end position="52"/>
    </location>
</feature>
<dbReference type="InterPro" id="IPR017455">
    <property type="entry name" value="Znf_FYVE-rel"/>
</dbReference>
<feature type="compositionally biased region" description="Polar residues" evidence="5">
    <location>
        <begin position="594"/>
        <end position="603"/>
    </location>
</feature>